<dbReference type="Pfam" id="PF02518">
    <property type="entry name" value="HATPase_c"/>
    <property type="match status" value="1"/>
</dbReference>
<keyword evidence="9 18" id="KW-0418">Kinase</keyword>
<evidence type="ECO:0000256" key="15">
    <source>
        <dbReference type="SAM" id="Phobius"/>
    </source>
</evidence>
<keyword evidence="19" id="KW-1185">Reference proteome</keyword>
<dbReference type="Gene3D" id="3.30.565.10">
    <property type="entry name" value="Histidine kinase-like ATPase, C-terminal domain"/>
    <property type="match status" value="1"/>
</dbReference>
<dbReference type="InterPro" id="IPR050640">
    <property type="entry name" value="Bact_2-comp_sensor_kinase"/>
</dbReference>
<dbReference type="InterPro" id="IPR033479">
    <property type="entry name" value="dCache_1"/>
</dbReference>
<protein>
    <recommendedName>
        <fullName evidence="3">histidine kinase</fullName>
        <ecNumber evidence="3">2.7.13.3</ecNumber>
    </recommendedName>
</protein>
<evidence type="ECO:0000256" key="11">
    <source>
        <dbReference type="ARBA" id="ARBA00022989"/>
    </source>
</evidence>
<dbReference type="SMART" id="SM00304">
    <property type="entry name" value="HAMP"/>
    <property type="match status" value="1"/>
</dbReference>
<evidence type="ECO:0000256" key="12">
    <source>
        <dbReference type="ARBA" id="ARBA00023012"/>
    </source>
</evidence>
<comment type="subcellular location">
    <subcellularLocation>
        <location evidence="2">Cell membrane</location>
        <topology evidence="2">Multi-pass membrane protein</topology>
    </subcellularLocation>
</comment>
<dbReference type="Pfam" id="PF00672">
    <property type="entry name" value="HAMP"/>
    <property type="match status" value="1"/>
</dbReference>
<evidence type="ECO:0000313" key="19">
    <source>
        <dbReference type="Proteomes" id="UP000570361"/>
    </source>
</evidence>
<evidence type="ECO:0000256" key="9">
    <source>
        <dbReference type="ARBA" id="ARBA00022777"/>
    </source>
</evidence>
<dbReference type="SMART" id="SM00387">
    <property type="entry name" value="HATPase_c"/>
    <property type="match status" value="1"/>
</dbReference>
<dbReference type="EMBL" id="JACHXK010000001">
    <property type="protein sequence ID" value="MBB3108059.1"/>
    <property type="molecule type" value="Genomic_DNA"/>
</dbReference>
<evidence type="ECO:0000256" key="6">
    <source>
        <dbReference type="ARBA" id="ARBA00022679"/>
    </source>
</evidence>
<evidence type="ECO:0000256" key="10">
    <source>
        <dbReference type="ARBA" id="ARBA00022840"/>
    </source>
</evidence>
<feature type="coiled-coil region" evidence="14">
    <location>
        <begin position="342"/>
        <end position="369"/>
    </location>
</feature>
<dbReference type="PANTHER" id="PTHR34220:SF7">
    <property type="entry name" value="SENSOR HISTIDINE KINASE YPDA"/>
    <property type="match status" value="1"/>
</dbReference>
<evidence type="ECO:0000259" key="17">
    <source>
        <dbReference type="PROSITE" id="PS50885"/>
    </source>
</evidence>
<dbReference type="InterPro" id="IPR036890">
    <property type="entry name" value="HATPase_C_sf"/>
</dbReference>
<dbReference type="InterPro" id="IPR003660">
    <property type="entry name" value="HAMP_dom"/>
</dbReference>
<keyword evidence="6 18" id="KW-0808">Transferase</keyword>
<dbReference type="AlphaFoldDB" id="A0A7W5FKJ9"/>
<evidence type="ECO:0000313" key="18">
    <source>
        <dbReference type="EMBL" id="MBB3108059.1"/>
    </source>
</evidence>
<keyword evidence="8" id="KW-0547">Nucleotide-binding</keyword>
<evidence type="ECO:0000256" key="4">
    <source>
        <dbReference type="ARBA" id="ARBA00022475"/>
    </source>
</evidence>
<evidence type="ECO:0000256" key="13">
    <source>
        <dbReference type="ARBA" id="ARBA00023136"/>
    </source>
</evidence>
<evidence type="ECO:0000256" key="1">
    <source>
        <dbReference type="ARBA" id="ARBA00000085"/>
    </source>
</evidence>
<evidence type="ECO:0000256" key="2">
    <source>
        <dbReference type="ARBA" id="ARBA00004651"/>
    </source>
</evidence>
<dbReference type="CDD" id="cd18773">
    <property type="entry name" value="PDC1_HK_sensor"/>
    <property type="match status" value="1"/>
</dbReference>
<keyword evidence="5" id="KW-0597">Phosphoprotein</keyword>
<keyword evidence="7 15" id="KW-0812">Transmembrane</keyword>
<dbReference type="PROSITE" id="PS50109">
    <property type="entry name" value="HIS_KIN"/>
    <property type="match status" value="1"/>
</dbReference>
<keyword evidence="14" id="KW-0175">Coiled coil</keyword>
<dbReference type="InterPro" id="IPR010559">
    <property type="entry name" value="Sig_transdc_His_kin_internal"/>
</dbReference>
<comment type="caution">
    <text evidence="18">The sequence shown here is derived from an EMBL/GenBank/DDBJ whole genome shotgun (WGS) entry which is preliminary data.</text>
</comment>
<evidence type="ECO:0000256" key="7">
    <source>
        <dbReference type="ARBA" id="ARBA00022692"/>
    </source>
</evidence>
<evidence type="ECO:0000256" key="3">
    <source>
        <dbReference type="ARBA" id="ARBA00012438"/>
    </source>
</evidence>
<proteinExistence type="predicted"/>
<feature type="domain" description="Histidine kinase" evidence="16">
    <location>
        <begin position="461"/>
        <end position="567"/>
    </location>
</feature>
<dbReference type="GO" id="GO:0000155">
    <property type="term" value="F:phosphorelay sensor kinase activity"/>
    <property type="evidence" value="ECO:0007669"/>
    <property type="project" value="InterPro"/>
</dbReference>
<dbReference type="InterPro" id="IPR003594">
    <property type="entry name" value="HATPase_dom"/>
</dbReference>
<keyword evidence="12" id="KW-0902">Two-component regulatory system</keyword>
<dbReference type="Proteomes" id="UP000570361">
    <property type="component" value="Unassembled WGS sequence"/>
</dbReference>
<evidence type="ECO:0000256" key="8">
    <source>
        <dbReference type="ARBA" id="ARBA00022741"/>
    </source>
</evidence>
<dbReference type="InterPro" id="IPR005467">
    <property type="entry name" value="His_kinase_dom"/>
</dbReference>
<reference evidence="18 19" key="1">
    <citation type="submission" date="2020-08" db="EMBL/GenBank/DDBJ databases">
        <title>Genomic Encyclopedia of Type Strains, Phase III (KMG-III): the genomes of soil and plant-associated and newly described type strains.</title>
        <authorList>
            <person name="Whitman W."/>
        </authorList>
    </citation>
    <scope>NUCLEOTIDE SEQUENCE [LARGE SCALE GENOMIC DNA]</scope>
    <source>
        <strain evidence="18 19">CECT 5862</strain>
    </source>
</reference>
<dbReference type="Pfam" id="PF06580">
    <property type="entry name" value="His_kinase"/>
    <property type="match status" value="1"/>
</dbReference>
<keyword evidence="4" id="KW-1003">Cell membrane</keyword>
<dbReference type="GO" id="GO:0005886">
    <property type="term" value="C:plasma membrane"/>
    <property type="evidence" value="ECO:0007669"/>
    <property type="project" value="UniProtKB-SubCell"/>
</dbReference>
<gene>
    <name evidence="18" type="ORF">FHS18_000087</name>
</gene>
<dbReference type="SUPFAM" id="SSF55874">
    <property type="entry name" value="ATPase domain of HSP90 chaperone/DNA topoisomerase II/histidine kinase"/>
    <property type="match status" value="1"/>
</dbReference>
<evidence type="ECO:0000256" key="5">
    <source>
        <dbReference type="ARBA" id="ARBA00022553"/>
    </source>
</evidence>
<evidence type="ECO:0000259" key="16">
    <source>
        <dbReference type="PROSITE" id="PS50109"/>
    </source>
</evidence>
<dbReference type="GO" id="GO:0005524">
    <property type="term" value="F:ATP binding"/>
    <property type="evidence" value="ECO:0007669"/>
    <property type="project" value="UniProtKB-KW"/>
</dbReference>
<dbReference type="EC" id="2.7.13.3" evidence="3"/>
<dbReference type="RefSeq" id="WP_343060337.1">
    <property type="nucleotide sequence ID" value="NZ_JACHXK010000001.1"/>
</dbReference>
<dbReference type="Gene3D" id="3.30.450.20">
    <property type="entry name" value="PAS domain"/>
    <property type="match status" value="2"/>
</dbReference>
<accession>A0A7W5FKJ9</accession>
<organism evidence="18 19">
    <name type="scientific">Paenibacillus phyllosphaerae</name>
    <dbReference type="NCBI Taxonomy" id="274593"/>
    <lineage>
        <taxon>Bacteria</taxon>
        <taxon>Bacillati</taxon>
        <taxon>Bacillota</taxon>
        <taxon>Bacilli</taxon>
        <taxon>Bacillales</taxon>
        <taxon>Paenibacillaceae</taxon>
        <taxon>Paenibacillus</taxon>
    </lineage>
</organism>
<feature type="transmembrane region" description="Helical" evidence="15">
    <location>
        <begin position="278"/>
        <end position="300"/>
    </location>
</feature>
<dbReference type="PANTHER" id="PTHR34220">
    <property type="entry name" value="SENSOR HISTIDINE KINASE YPDA"/>
    <property type="match status" value="1"/>
</dbReference>
<sequence>MAFSYVVFNKISTNSAQNKLNEASLQTLTSIQTNVDLMVGNVNNYSKMIFSDDNLQNLLRQGNVYADLQTQSKVSMYLNNLMQAVPIIDSVYIFDNSGNRFSVGTQQSPTFARANVHDAEWYSQVVAEKGKYILRLNGSGAFTESSDSNFVSFIRLIRDMDDTSPLGVLVINIKGEAFVQAYANLPNQNALQIAILDENNQIIAANSTDDDRFALMKQIMASDEQLLNQTLLQQAAGNLSVKSDSQTYTVSFLSEGSFNWKFVSVTPHNLFRTVNKSLVLLALMLLIINGVVFFVTSFIISRSIIHPIHQLLRSMKKAQSGSLRKVPAATSSYEFEQLFIGYNNMIEQIDQLLKRIIEEQKTIRKAELNTLQAQIKPHFLYNTLDSITSLAMSGLNDQVCDLLEALGSYYRMSVSKGRDIITIGEEIDMVRNYLKIQKARYQDIFEVEYDVDESCCPHKILKLVLQPLVENSLYHGIRSKGMKGTIRISAHHADGMLRISVADDGIGMSEEEVARIVRPEGKGQIESFGLWGTLERLRIFYGDRSSFKIESEPGKGTVIALFIPLGGDTSWTS</sequence>
<comment type="catalytic activity">
    <reaction evidence="1">
        <text>ATP + protein L-histidine = ADP + protein N-phospho-L-histidine.</text>
        <dbReference type="EC" id="2.7.13.3"/>
    </reaction>
</comment>
<feature type="domain" description="HAMP" evidence="17">
    <location>
        <begin position="302"/>
        <end position="354"/>
    </location>
</feature>
<dbReference type="Gene3D" id="6.10.340.10">
    <property type="match status" value="1"/>
</dbReference>
<evidence type="ECO:0000256" key="14">
    <source>
        <dbReference type="SAM" id="Coils"/>
    </source>
</evidence>
<keyword evidence="13 15" id="KW-0472">Membrane</keyword>
<dbReference type="Pfam" id="PF02743">
    <property type="entry name" value="dCache_1"/>
    <property type="match status" value="1"/>
</dbReference>
<name>A0A7W5FKJ9_9BACL</name>
<dbReference type="PROSITE" id="PS50885">
    <property type="entry name" value="HAMP"/>
    <property type="match status" value="1"/>
</dbReference>
<keyword evidence="10" id="KW-0067">ATP-binding</keyword>
<keyword evidence="11 15" id="KW-1133">Transmembrane helix</keyword>